<dbReference type="eggNOG" id="ENOG503031Q">
    <property type="taxonomic scope" value="Bacteria"/>
</dbReference>
<dbReference type="RefSeq" id="WP_014612975.1">
    <property type="nucleotide sequence ID" value="NZ_AP019372.1"/>
</dbReference>
<gene>
    <name evidence="1" type="ORF">DD924_01045</name>
</gene>
<sequence>MRVLLRAAIAIGVILFAAHYFQDNDNLAAVENYKNDIVQSSYVQDFLNSQALQKIEQLEFEDLLPSDFF</sequence>
<reference evidence="1 2" key="1">
    <citation type="journal article" date="2018" name="Vet. Microbiol.">
        <title>Clonal diversity and geographic distribution of methicillin-resistant Staphylococcus pseudintermedius from Australian animals: Discovery of novel sequence types.</title>
        <authorList>
            <person name="Worthing K.A."/>
            <person name="Abraham S."/>
            <person name="Coombs G.W."/>
            <person name="Pang S."/>
            <person name="Saputra S."/>
            <person name="Jordan D."/>
            <person name="Trott D.J."/>
            <person name="Norris J.M."/>
        </authorList>
    </citation>
    <scope>NUCLEOTIDE SEQUENCE [LARGE SCALE GENOMIC DNA]</scope>
    <source>
        <strain evidence="1 2">ST71 3</strain>
    </source>
</reference>
<evidence type="ECO:0000313" key="1">
    <source>
        <dbReference type="EMBL" id="PWZ99740.1"/>
    </source>
</evidence>
<dbReference type="Proteomes" id="UP000246351">
    <property type="component" value="Unassembled WGS sequence"/>
</dbReference>
<proteinExistence type="predicted"/>
<name>A0A1B1NY28_STAPS</name>
<dbReference type="AlphaFoldDB" id="A0A1B1NY28"/>
<dbReference type="EMBL" id="QEIV01000069">
    <property type="protein sequence ID" value="PWZ99740.1"/>
    <property type="molecule type" value="Genomic_DNA"/>
</dbReference>
<accession>A0A1B1NY28</accession>
<organism evidence="1 2">
    <name type="scientific">Staphylococcus pseudintermedius</name>
    <dbReference type="NCBI Taxonomy" id="283734"/>
    <lineage>
        <taxon>Bacteria</taxon>
        <taxon>Bacillati</taxon>
        <taxon>Bacillota</taxon>
        <taxon>Bacilli</taxon>
        <taxon>Bacillales</taxon>
        <taxon>Staphylococcaceae</taxon>
        <taxon>Staphylococcus</taxon>
        <taxon>Staphylococcus intermedius group</taxon>
    </lineage>
</organism>
<evidence type="ECO:0000313" key="2">
    <source>
        <dbReference type="Proteomes" id="UP000246351"/>
    </source>
</evidence>
<protein>
    <submittedName>
        <fullName evidence="1">Uncharacterized protein</fullName>
    </submittedName>
</protein>
<comment type="caution">
    <text evidence="1">The sequence shown here is derived from an EMBL/GenBank/DDBJ whole genome shotgun (WGS) entry which is preliminary data.</text>
</comment>